<proteinExistence type="predicted"/>
<accession>A0A366X048</accession>
<comment type="caution">
    <text evidence="1">The sequence shown here is derived from an EMBL/GenBank/DDBJ whole genome shotgun (WGS) entry which is preliminary data.</text>
</comment>
<dbReference type="OrthoDB" id="8139367at2"/>
<gene>
    <name evidence="1" type="ORF">DS909_10695</name>
</gene>
<dbReference type="Proteomes" id="UP000252706">
    <property type="component" value="Unassembled WGS sequence"/>
</dbReference>
<organism evidence="1 2">
    <name type="scientific">Phaeobacter gallaeciensis</name>
    <dbReference type="NCBI Taxonomy" id="60890"/>
    <lineage>
        <taxon>Bacteria</taxon>
        <taxon>Pseudomonadati</taxon>
        <taxon>Pseudomonadota</taxon>
        <taxon>Alphaproteobacteria</taxon>
        <taxon>Rhodobacterales</taxon>
        <taxon>Roseobacteraceae</taxon>
        <taxon>Phaeobacter</taxon>
    </lineage>
</organism>
<evidence type="ECO:0000313" key="1">
    <source>
        <dbReference type="EMBL" id="RBW55566.1"/>
    </source>
</evidence>
<sequence length="85" mass="9382">MGKPPLGTSNRQLGDINRNDQVLIARTDRPGTDHMQYVWVLVCARRLDNGDLCGFRYGANGPDFHQRKCPSCQGGQPGLDIEGLI</sequence>
<dbReference type="AlphaFoldDB" id="A0A366X048"/>
<evidence type="ECO:0000313" key="2">
    <source>
        <dbReference type="Proteomes" id="UP000252706"/>
    </source>
</evidence>
<protein>
    <submittedName>
        <fullName evidence="1">Uncharacterized protein</fullName>
    </submittedName>
</protein>
<dbReference type="EMBL" id="QOCE01000029">
    <property type="protein sequence ID" value="RBW55566.1"/>
    <property type="molecule type" value="Genomic_DNA"/>
</dbReference>
<name>A0A366X048_9RHOB</name>
<reference evidence="1 2" key="1">
    <citation type="submission" date="2018-07" db="EMBL/GenBank/DDBJ databases">
        <title>Modular assembly of carbohydrate-degrading microbial communities in the ocean.</title>
        <authorList>
            <person name="Enke T.N."/>
            <person name="Datta M.S."/>
            <person name="Schwartzman J.A."/>
            <person name="Cermak N."/>
            <person name="Schmitz D.A."/>
            <person name="Barrere J."/>
            <person name="Cordero O.X."/>
        </authorList>
    </citation>
    <scope>NUCLEOTIDE SEQUENCE [LARGE SCALE GENOMIC DNA]</scope>
    <source>
        <strain evidence="1 2">C3M10</strain>
    </source>
</reference>